<evidence type="ECO:0000313" key="9">
    <source>
        <dbReference type="Proteomes" id="UP001418222"/>
    </source>
</evidence>
<gene>
    <name evidence="8" type="ORF">KSP39_PZI015327</name>
</gene>
<evidence type="ECO:0000256" key="3">
    <source>
        <dbReference type="ARBA" id="ARBA00023015"/>
    </source>
</evidence>
<dbReference type="Pfam" id="PF04844">
    <property type="entry name" value="Ovate"/>
    <property type="match status" value="1"/>
</dbReference>
<keyword evidence="3 6" id="KW-0805">Transcription regulation</keyword>
<evidence type="ECO:0000256" key="5">
    <source>
        <dbReference type="ARBA" id="ARBA00023242"/>
    </source>
</evidence>
<dbReference type="GO" id="GO:0005634">
    <property type="term" value="C:nucleus"/>
    <property type="evidence" value="ECO:0007669"/>
    <property type="project" value="UniProtKB-SubCell"/>
</dbReference>
<evidence type="ECO:0000256" key="2">
    <source>
        <dbReference type="ARBA" id="ARBA00022491"/>
    </source>
</evidence>
<evidence type="ECO:0000256" key="4">
    <source>
        <dbReference type="ARBA" id="ARBA00023163"/>
    </source>
</evidence>
<accession>A0AAP0B8V0</accession>
<evidence type="ECO:0000259" key="7">
    <source>
        <dbReference type="PROSITE" id="PS51754"/>
    </source>
</evidence>
<feature type="domain" description="OVATE" evidence="7">
    <location>
        <begin position="101"/>
        <end position="160"/>
    </location>
</feature>
<proteinExistence type="predicted"/>
<protein>
    <recommendedName>
        <fullName evidence="6">Transcription repressor</fullName>
    </recommendedName>
    <alternativeName>
        <fullName evidence="6">Ovate family protein</fullName>
    </alternativeName>
</protein>
<keyword evidence="4 6" id="KW-0804">Transcription</keyword>
<dbReference type="InterPro" id="IPR006458">
    <property type="entry name" value="Ovate_C"/>
</dbReference>
<comment type="function">
    <text evidence="6">Transcriptional repressor that regulates multiple aspects of plant growth and development.</text>
</comment>
<dbReference type="PROSITE" id="PS51754">
    <property type="entry name" value="OVATE"/>
    <property type="match status" value="1"/>
</dbReference>
<comment type="subcellular location">
    <subcellularLocation>
        <location evidence="1 6">Nucleus</location>
    </subcellularLocation>
</comment>
<dbReference type="PANTHER" id="PTHR33057">
    <property type="entry name" value="TRANSCRIPTION REPRESSOR OFP7-RELATED"/>
    <property type="match status" value="1"/>
</dbReference>
<dbReference type="GO" id="GO:0045892">
    <property type="term" value="P:negative regulation of DNA-templated transcription"/>
    <property type="evidence" value="ECO:0007669"/>
    <property type="project" value="UniProtKB-UniRule"/>
</dbReference>
<comment type="caution">
    <text evidence="8">The sequence shown here is derived from an EMBL/GenBank/DDBJ whole genome shotgun (WGS) entry which is preliminary data.</text>
</comment>
<keyword evidence="2 6" id="KW-0678">Repressor</keyword>
<dbReference type="PANTHER" id="PTHR33057:SF224">
    <property type="entry name" value="TRANSCRIPTION REPRESSOR"/>
    <property type="match status" value="1"/>
</dbReference>
<dbReference type="AlphaFoldDB" id="A0AAP0B8V0"/>
<evidence type="ECO:0000256" key="1">
    <source>
        <dbReference type="ARBA" id="ARBA00004123"/>
    </source>
</evidence>
<dbReference type="Proteomes" id="UP001418222">
    <property type="component" value="Unassembled WGS sequence"/>
</dbReference>
<dbReference type="EMBL" id="JBBWWQ010000013">
    <property type="protein sequence ID" value="KAK8933741.1"/>
    <property type="molecule type" value="Genomic_DNA"/>
</dbReference>
<keyword evidence="9" id="KW-1185">Reference proteome</keyword>
<reference evidence="8 9" key="1">
    <citation type="journal article" date="2022" name="Nat. Plants">
        <title>Genomes of leafy and leafless Platanthera orchids illuminate the evolution of mycoheterotrophy.</title>
        <authorList>
            <person name="Li M.H."/>
            <person name="Liu K.W."/>
            <person name="Li Z."/>
            <person name="Lu H.C."/>
            <person name="Ye Q.L."/>
            <person name="Zhang D."/>
            <person name="Wang J.Y."/>
            <person name="Li Y.F."/>
            <person name="Zhong Z.M."/>
            <person name="Liu X."/>
            <person name="Yu X."/>
            <person name="Liu D.K."/>
            <person name="Tu X.D."/>
            <person name="Liu B."/>
            <person name="Hao Y."/>
            <person name="Liao X.Y."/>
            <person name="Jiang Y.T."/>
            <person name="Sun W.H."/>
            <person name="Chen J."/>
            <person name="Chen Y.Q."/>
            <person name="Ai Y."/>
            <person name="Zhai J.W."/>
            <person name="Wu S.S."/>
            <person name="Zhou Z."/>
            <person name="Hsiao Y.Y."/>
            <person name="Wu W.L."/>
            <person name="Chen Y.Y."/>
            <person name="Lin Y.F."/>
            <person name="Hsu J.L."/>
            <person name="Li C.Y."/>
            <person name="Wang Z.W."/>
            <person name="Zhao X."/>
            <person name="Zhong W.Y."/>
            <person name="Ma X.K."/>
            <person name="Ma L."/>
            <person name="Huang J."/>
            <person name="Chen G.Z."/>
            <person name="Huang M.Z."/>
            <person name="Huang L."/>
            <person name="Peng D.H."/>
            <person name="Luo Y.B."/>
            <person name="Zou S.Q."/>
            <person name="Chen S.P."/>
            <person name="Lan S."/>
            <person name="Tsai W.C."/>
            <person name="Van de Peer Y."/>
            <person name="Liu Z.J."/>
        </authorList>
    </citation>
    <scope>NUCLEOTIDE SEQUENCE [LARGE SCALE GENOMIC DNA]</scope>
    <source>
        <strain evidence="8">Lor287</strain>
    </source>
</reference>
<name>A0AAP0B8V0_9ASPA</name>
<organism evidence="8 9">
    <name type="scientific">Platanthera zijinensis</name>
    <dbReference type="NCBI Taxonomy" id="2320716"/>
    <lineage>
        <taxon>Eukaryota</taxon>
        <taxon>Viridiplantae</taxon>
        <taxon>Streptophyta</taxon>
        <taxon>Embryophyta</taxon>
        <taxon>Tracheophyta</taxon>
        <taxon>Spermatophyta</taxon>
        <taxon>Magnoliopsida</taxon>
        <taxon>Liliopsida</taxon>
        <taxon>Asparagales</taxon>
        <taxon>Orchidaceae</taxon>
        <taxon>Orchidoideae</taxon>
        <taxon>Orchideae</taxon>
        <taxon>Orchidinae</taxon>
        <taxon>Platanthera</taxon>
    </lineage>
</organism>
<keyword evidence="5 6" id="KW-0539">Nucleus</keyword>
<evidence type="ECO:0000256" key="6">
    <source>
        <dbReference type="RuleBase" id="RU367028"/>
    </source>
</evidence>
<dbReference type="InterPro" id="IPR038933">
    <property type="entry name" value="Ovate"/>
</dbReference>
<dbReference type="NCBIfam" id="TIGR01568">
    <property type="entry name" value="A_thal_3678"/>
    <property type="match status" value="1"/>
</dbReference>
<evidence type="ECO:0000313" key="8">
    <source>
        <dbReference type="EMBL" id="KAK8933741.1"/>
    </source>
</evidence>
<sequence length="184" mass="20320">MRLLRLPFFESCRCKSAADACPPTTFPRCKSSLAGKKSAPADGISPAGEALTCLWSKDEKWHSVVSYESSASGTPRHKIDDRDTTARSCSMSEESMKCLAVVKKSVDPRADFRQSMAEMVVEKRIYDAAELERLLDCFLSLNSRQHHVSIIAAFVDIWEALFPAAVATDLSVAARPQTTANDFR</sequence>